<dbReference type="EMBL" id="CYKH01002006">
    <property type="protein sequence ID" value="CUG92104.1"/>
    <property type="molecule type" value="Genomic_DNA"/>
</dbReference>
<keyword evidence="2" id="KW-1185">Reference proteome</keyword>
<dbReference type="Proteomes" id="UP000051952">
    <property type="component" value="Unassembled WGS sequence"/>
</dbReference>
<accession>A0A0S4JPK2</accession>
<evidence type="ECO:0000313" key="1">
    <source>
        <dbReference type="EMBL" id="CUG92104.1"/>
    </source>
</evidence>
<sequence>MIAVDGAPLACNYTSIVQGSRPTQLNNPLVISSCLFNQTISFSISTNATHSLLPANVQFVNVTFSALGIPVGPSLNAVPDFSTFTFQGCLFNSQITFNGRSTLVALRNITMRLTDVMFYSYGRVAVASAVGISGIMLDARRITASVVGDTFQLTNGLFLLSSRSTAKVLPISDVSVTIADVEGTAVLGSSSVAGGTFIALLDVYTNLLTNITVDVQRVSWKTTGVCRQSKLLALGTRVLQGPTTITMDRITWNSWTFLYVPTTTTSAALLAWGCDVLNGPTSVTLTRIHAQIRSEDPRAIRPAAATISTGTVSLVRADRSIGTTDTIAYGGLMNITVENSVLTGYSAIRVTVIDFEFGTGPSLHVHLHVSSTSALLVVGGAARPVTVQTVNSYVNGVKTASINIHRESALMSLAGLSSCASAAIVIRNITYEAVVFNGANTNAGQGEVSPWMFTVVNVLSLANVTALHFTLQDSALTISAASTQGSPLELCLVHGVIASVLQLISTNAMTNLSMTLANVAVEFNANVTVAAWQAEMQTTVAGFLGSDRSSVGVLAVTYATLLIDIMCCLAGGENINGLYVMVSNVSTLMSLSETTTSASQASGGGVWASFIALGPVGKRAVLTGITIPVVATAIQEKFGTTQNRVNVLQNALLVMLNCSMLLDAPTTTWVDSILASGSDASPFTGVPPTGRRSSFGGFLFLGGSAFLPTGVRRSMNSVLPSPAVVDVGSVNASSVVWIESCSLTQVRSQAATAGTCVTDSVQPGQPGAAFMSLRWTTFFQVDGAPPTLIAVSNVTMRAVVDGSSNSGATPMTLALLHSDYSSVSLSTSASAGVGAEFVFDKVVVHGPGATASINSCRAASASSQPLELGWRALQFGFQSSNALEPVHFQMNNVHVLQPANITELRMFTSVLSWEPSPRRQSRTRIVVECCSIDHLQPISVAVLAAPRWAVERRPSINKLASNELCPHENFWTSTLTVPHGPTAGVALDKRRPSKTTSTA</sequence>
<reference evidence="2" key="1">
    <citation type="submission" date="2015-09" db="EMBL/GenBank/DDBJ databases">
        <authorList>
            <consortium name="Pathogen Informatics"/>
        </authorList>
    </citation>
    <scope>NUCLEOTIDE SEQUENCE [LARGE SCALE GENOMIC DNA]</scope>
    <source>
        <strain evidence="2">Lake Konstanz</strain>
    </source>
</reference>
<proteinExistence type="predicted"/>
<name>A0A0S4JPK2_BODSA</name>
<feature type="non-terminal residue" evidence="1">
    <location>
        <position position="999"/>
    </location>
</feature>
<dbReference type="VEuPathDB" id="TriTrypDB:BSAL_35540"/>
<dbReference type="AlphaFoldDB" id="A0A0S4JPK2"/>
<gene>
    <name evidence="1" type="ORF">BSAL_35540</name>
</gene>
<protein>
    <submittedName>
        <fullName evidence="1">Uncharacterized protein</fullName>
    </submittedName>
</protein>
<evidence type="ECO:0000313" key="2">
    <source>
        <dbReference type="Proteomes" id="UP000051952"/>
    </source>
</evidence>
<organism evidence="1 2">
    <name type="scientific">Bodo saltans</name>
    <name type="common">Flagellated protozoan</name>
    <dbReference type="NCBI Taxonomy" id="75058"/>
    <lineage>
        <taxon>Eukaryota</taxon>
        <taxon>Discoba</taxon>
        <taxon>Euglenozoa</taxon>
        <taxon>Kinetoplastea</taxon>
        <taxon>Metakinetoplastina</taxon>
        <taxon>Eubodonida</taxon>
        <taxon>Bodonidae</taxon>
        <taxon>Bodo</taxon>
    </lineage>
</organism>